<dbReference type="HOGENOM" id="CLU_1866453_0_0_1"/>
<dbReference type="InParanoid" id="A0A0D0BIT3"/>
<reference evidence="1 2" key="1">
    <citation type="submission" date="2014-04" db="EMBL/GenBank/DDBJ databases">
        <authorList>
            <consortium name="DOE Joint Genome Institute"/>
            <person name="Kuo A."/>
            <person name="Ruytinx J."/>
            <person name="Rineau F."/>
            <person name="Colpaert J."/>
            <person name="Kohler A."/>
            <person name="Nagy L.G."/>
            <person name="Floudas D."/>
            <person name="Copeland A."/>
            <person name="Barry K.W."/>
            <person name="Cichocki N."/>
            <person name="Veneault-Fourrey C."/>
            <person name="LaButti K."/>
            <person name="Lindquist E.A."/>
            <person name="Lipzen A."/>
            <person name="Lundell T."/>
            <person name="Morin E."/>
            <person name="Murat C."/>
            <person name="Sun H."/>
            <person name="Tunlid A."/>
            <person name="Henrissat B."/>
            <person name="Grigoriev I.V."/>
            <person name="Hibbett D.S."/>
            <person name="Martin F."/>
            <person name="Nordberg H.P."/>
            <person name="Cantor M.N."/>
            <person name="Hua S.X."/>
        </authorList>
    </citation>
    <scope>NUCLEOTIDE SEQUENCE [LARGE SCALE GENOMIC DNA]</scope>
    <source>
        <strain evidence="1 2">UH-Slu-Lm8-n1</strain>
    </source>
</reference>
<evidence type="ECO:0000313" key="2">
    <source>
        <dbReference type="Proteomes" id="UP000054485"/>
    </source>
</evidence>
<reference evidence="2" key="2">
    <citation type="submission" date="2015-01" db="EMBL/GenBank/DDBJ databases">
        <title>Evolutionary Origins and Diversification of the Mycorrhizal Mutualists.</title>
        <authorList>
            <consortium name="DOE Joint Genome Institute"/>
            <consortium name="Mycorrhizal Genomics Consortium"/>
            <person name="Kohler A."/>
            <person name="Kuo A."/>
            <person name="Nagy L.G."/>
            <person name="Floudas D."/>
            <person name="Copeland A."/>
            <person name="Barry K.W."/>
            <person name="Cichocki N."/>
            <person name="Veneault-Fourrey C."/>
            <person name="LaButti K."/>
            <person name="Lindquist E.A."/>
            <person name="Lipzen A."/>
            <person name="Lundell T."/>
            <person name="Morin E."/>
            <person name="Murat C."/>
            <person name="Riley R."/>
            <person name="Ohm R."/>
            <person name="Sun H."/>
            <person name="Tunlid A."/>
            <person name="Henrissat B."/>
            <person name="Grigoriev I.V."/>
            <person name="Hibbett D.S."/>
            <person name="Martin F."/>
        </authorList>
    </citation>
    <scope>NUCLEOTIDE SEQUENCE [LARGE SCALE GENOMIC DNA]</scope>
    <source>
        <strain evidence="2">UH-Slu-Lm8-n1</strain>
    </source>
</reference>
<protein>
    <submittedName>
        <fullName evidence="1">Uncharacterized protein</fullName>
    </submittedName>
</protein>
<evidence type="ECO:0000313" key="1">
    <source>
        <dbReference type="EMBL" id="KIK43123.1"/>
    </source>
</evidence>
<accession>A0A0D0BIT3</accession>
<proteinExistence type="predicted"/>
<dbReference type="OrthoDB" id="10433988at2759"/>
<keyword evidence="2" id="KW-1185">Reference proteome</keyword>
<dbReference type="AlphaFoldDB" id="A0A0D0BIT3"/>
<dbReference type="EMBL" id="KN835220">
    <property type="protein sequence ID" value="KIK43123.1"/>
    <property type="molecule type" value="Genomic_DNA"/>
</dbReference>
<gene>
    <name evidence="1" type="ORF">CY34DRAFT_727465</name>
</gene>
<name>A0A0D0BIT3_9AGAM</name>
<sequence length="137" mass="15563">MFEFGAVILLLNYSYDLSRFILVTITTHTKVRLETVINTEVDTRLHQQHRCNILSDADTLSQVSNYRRQMPGRQLLSLESIPGLANSEWLFTFTHLMCLPHLVYDSLVLDCAQDGLWFVLAGVHGRKASSISILVVN</sequence>
<dbReference type="Proteomes" id="UP000054485">
    <property type="component" value="Unassembled WGS sequence"/>
</dbReference>
<organism evidence="1 2">
    <name type="scientific">Suillus luteus UH-Slu-Lm8-n1</name>
    <dbReference type="NCBI Taxonomy" id="930992"/>
    <lineage>
        <taxon>Eukaryota</taxon>
        <taxon>Fungi</taxon>
        <taxon>Dikarya</taxon>
        <taxon>Basidiomycota</taxon>
        <taxon>Agaricomycotina</taxon>
        <taxon>Agaricomycetes</taxon>
        <taxon>Agaricomycetidae</taxon>
        <taxon>Boletales</taxon>
        <taxon>Suillineae</taxon>
        <taxon>Suillaceae</taxon>
        <taxon>Suillus</taxon>
    </lineage>
</organism>